<dbReference type="EMBL" id="JAAOAN010000595">
    <property type="protein sequence ID" value="KAF5702935.1"/>
    <property type="molecule type" value="Genomic_DNA"/>
</dbReference>
<dbReference type="SUPFAM" id="SSF55961">
    <property type="entry name" value="Bet v1-like"/>
    <property type="match status" value="1"/>
</dbReference>
<proteinExistence type="predicted"/>
<dbReference type="Gene3D" id="3.30.530.20">
    <property type="match status" value="1"/>
</dbReference>
<name>A0A8H5XZ36_9HYPO</name>
<reference evidence="1 2" key="1">
    <citation type="submission" date="2020-05" db="EMBL/GenBank/DDBJ databases">
        <title>Identification and distribution of gene clusters putatively required for synthesis of sphingolipid metabolism inhibitors in phylogenetically diverse species of the filamentous fungus Fusarium.</title>
        <authorList>
            <person name="Kim H.-S."/>
            <person name="Busman M."/>
            <person name="Brown D.W."/>
            <person name="Divon H."/>
            <person name="Uhlig S."/>
            <person name="Proctor R.H."/>
        </authorList>
    </citation>
    <scope>NUCLEOTIDE SEQUENCE [LARGE SCALE GENOMIC DNA]</scope>
    <source>
        <strain evidence="1 2">NRRL 66235</strain>
    </source>
</reference>
<comment type="caution">
    <text evidence="1">The sequence shown here is derived from an EMBL/GenBank/DDBJ whole genome shotgun (WGS) entry which is preliminary data.</text>
</comment>
<sequence>MAPITRKVTVSTPIACPADTIFQLIIDLPGYNSWLPQSPAFKGTTEVSDTPIKVGSTYVERSPSGTRYGEVVLLDERERHVLFHQPMRLALGLQFDVQVDMKVEDRDESNGSEPARLKSSIVNREVTLRFPVYMYPVVGYIYKNFETEILRTMKEMKKHLERKPDQVTD</sequence>
<dbReference type="Proteomes" id="UP000544331">
    <property type="component" value="Unassembled WGS sequence"/>
</dbReference>
<keyword evidence="2" id="KW-1185">Reference proteome</keyword>
<dbReference type="AlphaFoldDB" id="A0A8H5XZ36"/>
<evidence type="ECO:0000313" key="1">
    <source>
        <dbReference type="EMBL" id="KAF5702935.1"/>
    </source>
</evidence>
<evidence type="ECO:0008006" key="3">
    <source>
        <dbReference type="Google" id="ProtNLM"/>
    </source>
</evidence>
<evidence type="ECO:0000313" key="2">
    <source>
        <dbReference type="Proteomes" id="UP000544331"/>
    </source>
</evidence>
<gene>
    <name evidence="1" type="ORF">FMUND_13247</name>
</gene>
<accession>A0A8H5XZ36</accession>
<organism evidence="1 2">
    <name type="scientific">Fusarium mundagurra</name>
    <dbReference type="NCBI Taxonomy" id="1567541"/>
    <lineage>
        <taxon>Eukaryota</taxon>
        <taxon>Fungi</taxon>
        <taxon>Dikarya</taxon>
        <taxon>Ascomycota</taxon>
        <taxon>Pezizomycotina</taxon>
        <taxon>Sordariomycetes</taxon>
        <taxon>Hypocreomycetidae</taxon>
        <taxon>Hypocreales</taxon>
        <taxon>Nectriaceae</taxon>
        <taxon>Fusarium</taxon>
        <taxon>Fusarium fujikuroi species complex</taxon>
    </lineage>
</organism>
<protein>
    <recommendedName>
        <fullName evidence="3">Polyketide cyclase</fullName>
    </recommendedName>
</protein>
<dbReference type="InterPro" id="IPR023393">
    <property type="entry name" value="START-like_dom_sf"/>
</dbReference>
<dbReference type="OrthoDB" id="5144976at2759"/>